<dbReference type="KEGG" id="haby:HLVA_09840"/>
<gene>
    <name evidence="1" type="ORF">HLVA_09840</name>
</gene>
<dbReference type="RefSeq" id="WP_307905345.1">
    <property type="nucleotide sequence ID" value="NZ_AP027059.1"/>
</dbReference>
<proteinExistence type="predicted"/>
<organism evidence="1 2">
    <name type="scientific">Haliovirga abyssi</name>
    <dbReference type="NCBI Taxonomy" id="2996794"/>
    <lineage>
        <taxon>Bacteria</taxon>
        <taxon>Fusobacteriati</taxon>
        <taxon>Fusobacteriota</taxon>
        <taxon>Fusobacteriia</taxon>
        <taxon>Fusobacteriales</taxon>
        <taxon>Haliovirgaceae</taxon>
        <taxon>Haliovirga</taxon>
    </lineage>
</organism>
<sequence>MEYDNNGVVGLGNSFNFYNLSAFSFPIIYRHSPIERLELPIYPIPLYGKYLIFGEQTELINKKFNMTLNFGVKSFNYSSSSTSGNDFSVEYELGTEYKKVINDNLWLEGDFLPTLENKKIYLKNGEKQKQMKILVNTENYIGYQINNNLSIKSGLIWKKELQNDDEISETKEYNITRIPFVLRFNKDKFFLEMNSGIEFTNKNNSFPIGLKIGTYW</sequence>
<dbReference type="AlphaFoldDB" id="A0AAU9E1Z3"/>
<evidence type="ECO:0000313" key="1">
    <source>
        <dbReference type="EMBL" id="BDU50415.1"/>
    </source>
</evidence>
<dbReference type="EMBL" id="AP027059">
    <property type="protein sequence ID" value="BDU50415.1"/>
    <property type="molecule type" value="Genomic_DNA"/>
</dbReference>
<protein>
    <recommendedName>
        <fullName evidence="3">Transporter</fullName>
    </recommendedName>
</protein>
<evidence type="ECO:0008006" key="3">
    <source>
        <dbReference type="Google" id="ProtNLM"/>
    </source>
</evidence>
<dbReference type="Proteomes" id="UP001321582">
    <property type="component" value="Chromosome"/>
</dbReference>
<name>A0AAU9E1Z3_9FUSO</name>
<reference evidence="1 2" key="1">
    <citation type="submission" date="2022-11" db="EMBL/GenBank/DDBJ databases">
        <title>Haliovirga abyssi gen. nov., sp. nov., a mesophilic fermentative bacterium isolated from the Iheya North hydrothermal field and the proposal of Haliovirgaceae fam. nov.</title>
        <authorList>
            <person name="Miyazaki U."/>
            <person name="Tame A."/>
            <person name="Miyazaki J."/>
            <person name="Takai K."/>
            <person name="Sawayama S."/>
            <person name="Kitajima M."/>
            <person name="Okamoto A."/>
            <person name="Nakagawa S."/>
        </authorList>
    </citation>
    <scope>NUCLEOTIDE SEQUENCE [LARGE SCALE GENOMIC DNA]</scope>
    <source>
        <strain evidence="1 2">IC12</strain>
    </source>
</reference>
<keyword evidence="2" id="KW-1185">Reference proteome</keyword>
<accession>A0AAU9E1Z3</accession>
<evidence type="ECO:0000313" key="2">
    <source>
        <dbReference type="Proteomes" id="UP001321582"/>
    </source>
</evidence>